<dbReference type="InterPro" id="IPR011766">
    <property type="entry name" value="TPP_enzyme_TPP-bd"/>
</dbReference>
<dbReference type="InterPro" id="IPR051818">
    <property type="entry name" value="TPP_dependent_decarboxylase"/>
</dbReference>
<evidence type="ECO:0000256" key="1">
    <source>
        <dbReference type="ARBA" id="ARBA00022793"/>
    </source>
</evidence>
<dbReference type="PANTHER" id="PTHR42818">
    <property type="entry name" value="SULFOPYRUVATE DECARBOXYLASE SUBUNIT ALPHA"/>
    <property type="match status" value="1"/>
</dbReference>
<dbReference type="GO" id="GO:0030976">
    <property type="term" value="F:thiamine pyrophosphate binding"/>
    <property type="evidence" value="ECO:0007669"/>
    <property type="project" value="InterPro"/>
</dbReference>
<dbReference type="EMBL" id="UINC01043395">
    <property type="protein sequence ID" value="SVB47375.1"/>
    <property type="molecule type" value="Genomic_DNA"/>
</dbReference>
<feature type="domain" description="Thiamine pyrophosphate enzyme TPP-binding" evidence="4">
    <location>
        <begin position="44"/>
        <end position="157"/>
    </location>
</feature>
<dbReference type="InterPro" id="IPR029061">
    <property type="entry name" value="THDP-binding"/>
</dbReference>
<evidence type="ECO:0000256" key="2">
    <source>
        <dbReference type="ARBA" id="ARBA00023052"/>
    </source>
</evidence>
<evidence type="ECO:0000313" key="5">
    <source>
        <dbReference type="EMBL" id="SVB47375.1"/>
    </source>
</evidence>
<dbReference type="GO" id="GO:0016831">
    <property type="term" value="F:carboxy-lyase activity"/>
    <property type="evidence" value="ECO:0007669"/>
    <property type="project" value="UniProtKB-KW"/>
</dbReference>
<gene>
    <name evidence="5" type="ORF">METZ01_LOCUS200229</name>
</gene>
<dbReference type="PROSITE" id="PS00187">
    <property type="entry name" value="TPP_ENZYMES"/>
    <property type="match status" value="1"/>
</dbReference>
<dbReference type="Gene3D" id="3.40.50.970">
    <property type="match status" value="1"/>
</dbReference>
<keyword evidence="2" id="KW-0786">Thiamine pyrophosphate</keyword>
<dbReference type="GO" id="GO:0000287">
    <property type="term" value="F:magnesium ion binding"/>
    <property type="evidence" value="ECO:0007669"/>
    <property type="project" value="InterPro"/>
</dbReference>
<evidence type="ECO:0000259" key="4">
    <source>
        <dbReference type="Pfam" id="PF02775"/>
    </source>
</evidence>
<evidence type="ECO:0000256" key="3">
    <source>
        <dbReference type="ARBA" id="ARBA00023239"/>
    </source>
</evidence>
<keyword evidence="3" id="KW-0456">Lyase</keyword>
<dbReference type="Pfam" id="PF02775">
    <property type="entry name" value="TPP_enzyme_C"/>
    <property type="match status" value="1"/>
</dbReference>
<organism evidence="5">
    <name type="scientific">marine metagenome</name>
    <dbReference type="NCBI Taxonomy" id="408172"/>
    <lineage>
        <taxon>unclassified sequences</taxon>
        <taxon>metagenomes</taxon>
        <taxon>ecological metagenomes</taxon>
    </lineage>
</organism>
<dbReference type="PANTHER" id="PTHR42818:SF1">
    <property type="entry name" value="SULFOPYRUVATE DECARBOXYLASE"/>
    <property type="match status" value="1"/>
</dbReference>
<dbReference type="SUPFAM" id="SSF52518">
    <property type="entry name" value="Thiamin diphosphate-binding fold (THDP-binding)"/>
    <property type="match status" value="1"/>
</dbReference>
<protein>
    <recommendedName>
        <fullName evidence="4">Thiamine pyrophosphate enzyme TPP-binding domain-containing protein</fullName>
    </recommendedName>
</protein>
<proteinExistence type="predicted"/>
<name>A0A382EA55_9ZZZZ</name>
<accession>A0A382EA55</accession>
<reference evidence="5" key="1">
    <citation type="submission" date="2018-05" db="EMBL/GenBank/DDBJ databases">
        <authorList>
            <person name="Lanie J.A."/>
            <person name="Ng W.-L."/>
            <person name="Kazmierczak K.M."/>
            <person name="Andrzejewski T.M."/>
            <person name="Davidsen T.M."/>
            <person name="Wayne K.J."/>
            <person name="Tettelin H."/>
            <person name="Glass J.I."/>
            <person name="Rusch D."/>
            <person name="Podicherti R."/>
            <person name="Tsui H.-C.T."/>
            <person name="Winkler M.E."/>
        </authorList>
    </citation>
    <scope>NUCLEOTIDE SEQUENCE</scope>
</reference>
<keyword evidence="1" id="KW-0210">Decarboxylase</keyword>
<dbReference type="InterPro" id="IPR000399">
    <property type="entry name" value="TPP-bd_CS"/>
</dbReference>
<dbReference type="AlphaFoldDB" id="A0A382EA55"/>
<sequence length="195" mass="21075">MINQVDLMRLVDQYRDDGIVVPTMTGSRGWNIVSSNKNRDVPLGGAMGKASSFALGVALAQPDKRVIIFDGDGSLLMNLGSLVTIADKAPKNLYHFVLENGVYAVTGGQPIPGSTKLSFAGMAKEAGYPTSFEFDDLEEFASRVAEVMNSEGPVFICVKTTPEIQNEPMGLRKPSGLKPTKTAIRDLKHDLGLWD</sequence>